<keyword evidence="1" id="KW-0175">Coiled coil</keyword>
<dbReference type="EMBL" id="DS566006">
    <property type="status" value="NOT_ANNOTATED_CDS"/>
    <property type="molecule type" value="Genomic_DNA"/>
</dbReference>
<evidence type="ECO:0000259" key="3">
    <source>
        <dbReference type="Pfam" id="PF25805"/>
    </source>
</evidence>
<dbReference type="InterPro" id="IPR057887">
    <property type="entry name" value="IQUB_helical"/>
</dbReference>
<dbReference type="STRING" id="164328.H3GFT4"/>
<feature type="compositionally biased region" description="Acidic residues" evidence="2">
    <location>
        <begin position="28"/>
        <end position="37"/>
    </location>
</feature>
<feature type="domain" description="IQ motif and ubiquitin-like" evidence="3">
    <location>
        <begin position="426"/>
        <end position="554"/>
    </location>
</feature>
<dbReference type="VEuPathDB" id="FungiDB:KRP22_6317"/>
<evidence type="ECO:0000313" key="4">
    <source>
        <dbReference type="EnsemblProtists" id="Phyra74601"/>
    </source>
</evidence>
<dbReference type="InParanoid" id="H3GFT4"/>
<name>H3GFT4_PHYRM</name>
<dbReference type="Proteomes" id="UP000005238">
    <property type="component" value="Unassembled WGS sequence"/>
</dbReference>
<keyword evidence="5" id="KW-1185">Reference proteome</keyword>
<feature type="coiled-coil region" evidence="1">
    <location>
        <begin position="333"/>
        <end position="360"/>
    </location>
</feature>
<proteinExistence type="predicted"/>
<dbReference type="OMA" id="TVQEFDC"/>
<evidence type="ECO:0000313" key="5">
    <source>
        <dbReference type="Proteomes" id="UP000005238"/>
    </source>
</evidence>
<evidence type="ECO:0000256" key="2">
    <source>
        <dbReference type="SAM" id="MobiDB-lite"/>
    </source>
</evidence>
<reference evidence="4" key="2">
    <citation type="submission" date="2015-06" db="UniProtKB">
        <authorList>
            <consortium name="EnsemblProtists"/>
        </authorList>
    </citation>
    <scope>IDENTIFICATION</scope>
    <source>
        <strain evidence="4">Pr102</strain>
    </source>
</reference>
<dbReference type="Pfam" id="PF25805">
    <property type="entry name" value="IQUB"/>
    <property type="match status" value="1"/>
</dbReference>
<reference evidence="5" key="1">
    <citation type="journal article" date="2006" name="Science">
        <title>Phytophthora genome sequences uncover evolutionary origins and mechanisms of pathogenesis.</title>
        <authorList>
            <person name="Tyler B.M."/>
            <person name="Tripathy S."/>
            <person name="Zhang X."/>
            <person name="Dehal P."/>
            <person name="Jiang R.H."/>
            <person name="Aerts A."/>
            <person name="Arredondo F.D."/>
            <person name="Baxter L."/>
            <person name="Bensasson D."/>
            <person name="Beynon J.L."/>
            <person name="Chapman J."/>
            <person name="Damasceno C.M."/>
            <person name="Dorrance A.E."/>
            <person name="Dou D."/>
            <person name="Dickerman A.W."/>
            <person name="Dubchak I.L."/>
            <person name="Garbelotto M."/>
            <person name="Gijzen M."/>
            <person name="Gordon S.G."/>
            <person name="Govers F."/>
            <person name="Grunwald N.J."/>
            <person name="Huang W."/>
            <person name="Ivors K.L."/>
            <person name="Jones R.W."/>
            <person name="Kamoun S."/>
            <person name="Krampis K."/>
            <person name="Lamour K.H."/>
            <person name="Lee M.K."/>
            <person name="McDonald W.H."/>
            <person name="Medina M."/>
            <person name="Meijer H.J."/>
            <person name="Nordberg E.K."/>
            <person name="Maclean D.J."/>
            <person name="Ospina-Giraldo M.D."/>
            <person name="Morris P.F."/>
            <person name="Phuntumart V."/>
            <person name="Putnam N.H."/>
            <person name="Rash S."/>
            <person name="Rose J.K."/>
            <person name="Sakihama Y."/>
            <person name="Salamov A.A."/>
            <person name="Savidor A."/>
            <person name="Scheuring C.F."/>
            <person name="Smith B.M."/>
            <person name="Sobral B.W."/>
            <person name="Terry A."/>
            <person name="Torto-Alalibo T.A."/>
            <person name="Win J."/>
            <person name="Xu Z."/>
            <person name="Zhang H."/>
            <person name="Grigoriev I.V."/>
            <person name="Rokhsar D.S."/>
            <person name="Boore J.L."/>
        </authorList>
    </citation>
    <scope>NUCLEOTIDE SEQUENCE [LARGE SCALE GENOMIC DNA]</scope>
    <source>
        <strain evidence="5">Pr102</strain>
    </source>
</reference>
<dbReference type="PROSITE" id="PS50096">
    <property type="entry name" value="IQ"/>
    <property type="match status" value="1"/>
</dbReference>
<dbReference type="InterPro" id="IPR037695">
    <property type="entry name" value="IQUB"/>
</dbReference>
<accession>H3GFT4</accession>
<dbReference type="HOGENOM" id="CLU_508551_0_0_1"/>
<dbReference type="PANTHER" id="PTHR21074">
    <property type="entry name" value="IQ AND UBIQUITIN-LIKE DOMAIN-CONTAINING PROTEIN"/>
    <property type="match status" value="1"/>
</dbReference>
<evidence type="ECO:0000256" key="1">
    <source>
        <dbReference type="SAM" id="Coils"/>
    </source>
</evidence>
<dbReference type="PANTHER" id="PTHR21074:SF0">
    <property type="entry name" value="IQ AND UBIQUITIN-LIKE DOMAIN-CONTAINING PROTEIN"/>
    <property type="match status" value="1"/>
</dbReference>
<protein>
    <recommendedName>
        <fullName evidence="3">IQ motif and ubiquitin-like domain-containing protein</fullName>
    </recommendedName>
</protein>
<feature type="region of interest" description="Disordered" evidence="2">
    <location>
        <begin position="1"/>
        <end position="57"/>
    </location>
</feature>
<dbReference type="eggNOG" id="ENOG502QRQT">
    <property type="taxonomic scope" value="Eukaryota"/>
</dbReference>
<dbReference type="VEuPathDB" id="FungiDB:KRP23_763"/>
<dbReference type="EnsemblProtists" id="Phyra74601">
    <property type="protein sequence ID" value="Phyra74601"/>
    <property type="gene ID" value="Phyra74601"/>
</dbReference>
<dbReference type="AlphaFoldDB" id="H3GFT4"/>
<sequence>MDYDDEQQAVAGDEQQQDALEMSLEEPVTSDEAEDPATPEVDDKTPGNGAADDSGEPSFASEMAMAEFLRASSEQLEGSEFSLLVVLQPDNVRHRVTVTAETTLGMLREMLCTDLQLNAELVSFPDLRGPRDAELKEDDLALSAYGLPTSGAECTLEAYVARPPTTSDYVMPNRIQVQVYNEETESTSTITVEVEKFSGHKPFLGGFKHRKTQQHFHHASTQVPAVVVADMSVLQTILSRARRNMGPPRFHRETQTQLLVTRSLQTHRESGTQMSRRDVKLDESFDRHVTARPYFDSYQLDSLREDSVLLMQRLWRGFRARLFVYNIREQRRRASKLAEIEAQENEADDISRQRREVNRRMHPNTVSDFEVLYNELDKWRLVECRKVREQRELDPSERQRALDAILAKETKLLQTIDRLKLTATEANRKQRIEAMLQFMGRPKQWQMSDGDIKEVHTPFTVRAKELMDLYHGLRTPLSSVDERLDMLLHVKWTVQEFDCPLTRELVELIDREADMLSRGRKEKSLEGLRKRLTNLFLQFIETPEFNPEAAALKHARA</sequence>
<organism evidence="4 5">
    <name type="scientific">Phytophthora ramorum</name>
    <name type="common">Sudden oak death agent</name>
    <dbReference type="NCBI Taxonomy" id="164328"/>
    <lineage>
        <taxon>Eukaryota</taxon>
        <taxon>Sar</taxon>
        <taxon>Stramenopiles</taxon>
        <taxon>Oomycota</taxon>
        <taxon>Peronosporomycetes</taxon>
        <taxon>Peronosporales</taxon>
        <taxon>Peronosporaceae</taxon>
        <taxon>Phytophthora</taxon>
    </lineage>
</organism>